<reference evidence="3 4" key="1">
    <citation type="submission" date="2019-03" db="EMBL/GenBank/DDBJ databases">
        <title>Genomics of glacier-inhabiting Cryobacterium strains.</title>
        <authorList>
            <person name="Liu Q."/>
            <person name="Xin Y.-H."/>
        </authorList>
    </citation>
    <scope>NUCLEOTIDE SEQUENCE [LARGE SCALE GENOMIC DNA]</scope>
    <source>
        <strain evidence="3 4">TMT1-51</strain>
    </source>
</reference>
<dbReference type="PROSITE" id="PS51257">
    <property type="entry name" value="PROKAR_LIPOPROTEIN"/>
    <property type="match status" value="1"/>
</dbReference>
<feature type="compositionally biased region" description="Polar residues" evidence="1">
    <location>
        <begin position="25"/>
        <end position="37"/>
    </location>
</feature>
<sequence length="177" mass="17386">MTRLHLLLAPLAIVLLLGGCAGAGPSTTQASSAAPQVTPSGSPTSSPSPSPTPAPAPSASARPGDCTSADTELPATSYTVLSDDATTPVAVTYTAFTQSGGTPTRSVTVFGPVATVLAYACVADVSGGPWTFTATSSTPGALGCVLGFGGRIVARDSAYNEGLLTPETVDCTGNPGR</sequence>
<protein>
    <submittedName>
        <fullName evidence="3">Uncharacterized protein</fullName>
    </submittedName>
</protein>
<dbReference type="OrthoDB" id="5007665at2"/>
<feature type="region of interest" description="Disordered" evidence="1">
    <location>
        <begin position="25"/>
        <end position="69"/>
    </location>
</feature>
<organism evidence="3 4">
    <name type="scientific">Cryobacterium cryoconiti</name>
    <dbReference type="NCBI Taxonomy" id="1259239"/>
    <lineage>
        <taxon>Bacteria</taxon>
        <taxon>Bacillati</taxon>
        <taxon>Actinomycetota</taxon>
        <taxon>Actinomycetes</taxon>
        <taxon>Micrococcales</taxon>
        <taxon>Microbacteriaceae</taxon>
        <taxon>Cryobacterium</taxon>
    </lineage>
</organism>
<feature type="signal peptide" evidence="2">
    <location>
        <begin position="1"/>
        <end position="23"/>
    </location>
</feature>
<dbReference type="EMBL" id="SOHA01000005">
    <property type="protein sequence ID" value="TFD33383.1"/>
    <property type="molecule type" value="Genomic_DNA"/>
</dbReference>
<feature type="compositionally biased region" description="Pro residues" evidence="1">
    <location>
        <begin position="46"/>
        <end position="56"/>
    </location>
</feature>
<keyword evidence="2" id="KW-0732">Signal</keyword>
<evidence type="ECO:0000256" key="1">
    <source>
        <dbReference type="SAM" id="MobiDB-lite"/>
    </source>
</evidence>
<evidence type="ECO:0000313" key="4">
    <source>
        <dbReference type="Proteomes" id="UP000297472"/>
    </source>
</evidence>
<proteinExistence type="predicted"/>
<feature type="chain" id="PRO_5039561705" evidence="2">
    <location>
        <begin position="24"/>
        <end position="177"/>
    </location>
</feature>
<comment type="caution">
    <text evidence="3">The sequence shown here is derived from an EMBL/GenBank/DDBJ whole genome shotgun (WGS) entry which is preliminary data.</text>
</comment>
<evidence type="ECO:0000256" key="2">
    <source>
        <dbReference type="SAM" id="SignalP"/>
    </source>
</evidence>
<dbReference type="AlphaFoldDB" id="A0A4Y8JYH7"/>
<dbReference type="RefSeq" id="WP_134423531.1">
    <property type="nucleotide sequence ID" value="NZ_SOHA01000005.1"/>
</dbReference>
<accession>A0A4Y8JYH7</accession>
<keyword evidence="4" id="KW-1185">Reference proteome</keyword>
<dbReference type="Proteomes" id="UP000297472">
    <property type="component" value="Unassembled WGS sequence"/>
</dbReference>
<evidence type="ECO:0000313" key="3">
    <source>
        <dbReference type="EMBL" id="TFD33383.1"/>
    </source>
</evidence>
<gene>
    <name evidence="3" type="ORF">E3T49_03645</name>
</gene>
<name>A0A4Y8JYH7_9MICO</name>